<dbReference type="GO" id="GO:0005886">
    <property type="term" value="C:plasma membrane"/>
    <property type="evidence" value="ECO:0007669"/>
    <property type="project" value="UniProtKB-SubCell"/>
</dbReference>
<dbReference type="GO" id="GO:0009617">
    <property type="term" value="P:response to bacterium"/>
    <property type="evidence" value="ECO:0007669"/>
    <property type="project" value="TreeGrafter"/>
</dbReference>
<evidence type="ECO:0000256" key="5">
    <source>
        <dbReference type="ARBA" id="ARBA00023136"/>
    </source>
</evidence>
<evidence type="ECO:0000256" key="6">
    <source>
        <dbReference type="ARBA" id="ARBA00023157"/>
    </source>
</evidence>
<dbReference type="AlphaFoldDB" id="A0A8T2KLR7"/>
<dbReference type="InterPro" id="IPR003599">
    <property type="entry name" value="Ig_sub"/>
</dbReference>
<protein>
    <recommendedName>
        <fullName evidence="8">Ig-like domain-containing protein</fullName>
    </recommendedName>
</protein>
<keyword evidence="2" id="KW-1003">Cell membrane</keyword>
<evidence type="ECO:0000256" key="4">
    <source>
        <dbReference type="ARBA" id="ARBA00022859"/>
    </source>
</evidence>
<dbReference type="OrthoDB" id="9631130at2759"/>
<evidence type="ECO:0000256" key="7">
    <source>
        <dbReference type="ARBA" id="ARBA00023180"/>
    </source>
</evidence>
<comment type="caution">
    <text evidence="9">The sequence shown here is derived from an EMBL/GenBank/DDBJ whole genome shotgun (WGS) entry which is preliminary data.</text>
</comment>
<evidence type="ECO:0000259" key="8">
    <source>
        <dbReference type="PROSITE" id="PS50835"/>
    </source>
</evidence>
<evidence type="ECO:0000256" key="3">
    <source>
        <dbReference type="ARBA" id="ARBA00022729"/>
    </source>
</evidence>
<dbReference type="InterPro" id="IPR036179">
    <property type="entry name" value="Ig-like_dom_sf"/>
</dbReference>
<keyword evidence="10" id="KW-1185">Reference proteome</keyword>
<name>A0A8T2KLR7_9PIPI</name>
<dbReference type="InterPro" id="IPR007110">
    <property type="entry name" value="Ig-like_dom"/>
</dbReference>
<keyword evidence="5" id="KW-0472">Membrane</keyword>
<keyword evidence="7" id="KW-0325">Glycoprotein</keyword>
<accession>A0A8T2KLR7</accession>
<dbReference type="GO" id="GO:0002376">
    <property type="term" value="P:immune system process"/>
    <property type="evidence" value="ECO:0007669"/>
    <property type="project" value="UniProtKB-KW"/>
</dbReference>
<keyword evidence="3" id="KW-0732">Signal</keyword>
<sequence>MRMIFTFLKNVSFKKMHKWLYIYIFFSTGSVCLSDVIQPPTMHTSAGADLTLSCSHTSITSGDYIHWYKLLSDQGPQHIIGGFKDSRTNSVNMIFSKDRKFSQLHVQSVNPEDSGLYLCALSDTAMQTRALLVQYVL</sequence>
<dbReference type="SUPFAM" id="SSF48726">
    <property type="entry name" value="Immunoglobulin"/>
    <property type="match status" value="1"/>
</dbReference>
<evidence type="ECO:0000256" key="1">
    <source>
        <dbReference type="ARBA" id="ARBA00004236"/>
    </source>
</evidence>
<proteinExistence type="predicted"/>
<dbReference type="Pfam" id="PF07686">
    <property type="entry name" value="V-set"/>
    <property type="match status" value="1"/>
</dbReference>
<comment type="subcellular location">
    <subcellularLocation>
        <location evidence="1">Cell membrane</location>
    </subcellularLocation>
</comment>
<dbReference type="Proteomes" id="UP000812440">
    <property type="component" value="Chromosome 1"/>
</dbReference>
<dbReference type="PANTHER" id="PTHR19433:SF111">
    <property type="entry name" value="T CELL RECEPTOR ALPHA VARIABLE 4"/>
    <property type="match status" value="1"/>
</dbReference>
<dbReference type="PROSITE" id="PS50835">
    <property type="entry name" value="IG_LIKE"/>
    <property type="match status" value="1"/>
</dbReference>
<dbReference type="SMART" id="SM00406">
    <property type="entry name" value="IGv"/>
    <property type="match status" value="1"/>
</dbReference>
<evidence type="ECO:0000256" key="2">
    <source>
        <dbReference type="ARBA" id="ARBA00022475"/>
    </source>
</evidence>
<reference evidence="9" key="1">
    <citation type="thesis" date="2020" institute="ProQuest LLC" country="789 East Eisenhower Parkway, Ann Arbor, MI, USA">
        <title>Comparative Genomics and Chromosome Evolution.</title>
        <authorList>
            <person name="Mudd A.B."/>
        </authorList>
    </citation>
    <scope>NUCLEOTIDE SEQUENCE</scope>
    <source>
        <strain evidence="9">Female2</strain>
        <tissue evidence="9">Blood</tissue>
    </source>
</reference>
<dbReference type="SMART" id="SM00409">
    <property type="entry name" value="IG"/>
    <property type="match status" value="1"/>
</dbReference>
<feature type="domain" description="Ig-like" evidence="8">
    <location>
        <begin position="47"/>
        <end position="132"/>
    </location>
</feature>
<gene>
    <name evidence="9" type="ORF">GDO86_001622</name>
</gene>
<dbReference type="InterPro" id="IPR013106">
    <property type="entry name" value="Ig_V-set"/>
</dbReference>
<dbReference type="InterPro" id="IPR052051">
    <property type="entry name" value="TCR_complex_component"/>
</dbReference>
<evidence type="ECO:0000313" key="9">
    <source>
        <dbReference type="EMBL" id="KAG8455501.1"/>
    </source>
</evidence>
<dbReference type="Gene3D" id="2.60.40.10">
    <property type="entry name" value="Immunoglobulins"/>
    <property type="match status" value="1"/>
</dbReference>
<evidence type="ECO:0000313" key="10">
    <source>
        <dbReference type="Proteomes" id="UP000812440"/>
    </source>
</evidence>
<keyword evidence="6" id="KW-1015">Disulfide bond</keyword>
<dbReference type="InterPro" id="IPR013783">
    <property type="entry name" value="Ig-like_fold"/>
</dbReference>
<keyword evidence="4" id="KW-0391">Immunity</keyword>
<organism evidence="9 10">
    <name type="scientific">Hymenochirus boettgeri</name>
    <name type="common">Congo dwarf clawed frog</name>
    <dbReference type="NCBI Taxonomy" id="247094"/>
    <lineage>
        <taxon>Eukaryota</taxon>
        <taxon>Metazoa</taxon>
        <taxon>Chordata</taxon>
        <taxon>Craniata</taxon>
        <taxon>Vertebrata</taxon>
        <taxon>Euteleostomi</taxon>
        <taxon>Amphibia</taxon>
        <taxon>Batrachia</taxon>
        <taxon>Anura</taxon>
        <taxon>Pipoidea</taxon>
        <taxon>Pipidae</taxon>
        <taxon>Pipinae</taxon>
        <taxon>Hymenochirus</taxon>
    </lineage>
</organism>
<dbReference type="PANTHER" id="PTHR19433">
    <property type="entry name" value="T-CELL RECEPTOR ALPHA CHAIN V REGION-RELATED"/>
    <property type="match status" value="1"/>
</dbReference>
<dbReference type="EMBL" id="JAACNH010000001">
    <property type="protein sequence ID" value="KAG8455501.1"/>
    <property type="molecule type" value="Genomic_DNA"/>
</dbReference>